<dbReference type="OrthoDB" id="364224at2759"/>
<organism evidence="12 13">
    <name type="scientific">Triparma retinervis</name>
    <dbReference type="NCBI Taxonomy" id="2557542"/>
    <lineage>
        <taxon>Eukaryota</taxon>
        <taxon>Sar</taxon>
        <taxon>Stramenopiles</taxon>
        <taxon>Ochrophyta</taxon>
        <taxon>Bolidophyceae</taxon>
        <taxon>Parmales</taxon>
        <taxon>Triparmaceae</taxon>
        <taxon>Triparma</taxon>
    </lineage>
</organism>
<evidence type="ECO:0000256" key="3">
    <source>
        <dbReference type="ARBA" id="ARBA00022448"/>
    </source>
</evidence>
<keyword evidence="5" id="KW-0677">Repeat</keyword>
<keyword evidence="6" id="KW-0509">mRNA transport</keyword>
<dbReference type="SMART" id="SM00320">
    <property type="entry name" value="WD40"/>
    <property type="match status" value="6"/>
</dbReference>
<keyword evidence="8" id="KW-0811">Translocation</keyword>
<dbReference type="GO" id="GO:0090114">
    <property type="term" value="P:COPII-coated vesicle budding"/>
    <property type="evidence" value="ECO:0007669"/>
    <property type="project" value="TreeGrafter"/>
</dbReference>
<dbReference type="Pfam" id="PF00400">
    <property type="entry name" value="WD40"/>
    <property type="match status" value="4"/>
</dbReference>
<evidence type="ECO:0008006" key="14">
    <source>
        <dbReference type="Google" id="ProtNLM"/>
    </source>
</evidence>
<dbReference type="GO" id="GO:0005198">
    <property type="term" value="F:structural molecule activity"/>
    <property type="evidence" value="ECO:0007669"/>
    <property type="project" value="InterPro"/>
</dbReference>
<dbReference type="AlphaFoldDB" id="A0A9W7AFV4"/>
<dbReference type="InterPro" id="IPR001680">
    <property type="entry name" value="WD40_rpt"/>
</dbReference>
<dbReference type="InterPro" id="IPR015943">
    <property type="entry name" value="WD40/YVTN_repeat-like_dom_sf"/>
</dbReference>
<dbReference type="PANTHER" id="PTHR11024">
    <property type="entry name" value="NUCLEAR PORE COMPLEX PROTEIN SEC13 / SEH1 FAMILY MEMBER"/>
    <property type="match status" value="1"/>
</dbReference>
<dbReference type="InterPro" id="IPR036322">
    <property type="entry name" value="WD40_repeat_dom_sf"/>
</dbReference>
<keyword evidence="7" id="KW-0653">Protein transport</keyword>
<dbReference type="SUPFAM" id="SSF50978">
    <property type="entry name" value="WD40 repeat-like"/>
    <property type="match status" value="1"/>
</dbReference>
<keyword evidence="4 11" id="KW-0853">WD repeat</keyword>
<evidence type="ECO:0000256" key="6">
    <source>
        <dbReference type="ARBA" id="ARBA00022816"/>
    </source>
</evidence>
<keyword evidence="13" id="KW-1185">Reference proteome</keyword>
<evidence type="ECO:0000256" key="11">
    <source>
        <dbReference type="PROSITE-ProRule" id="PRU00221"/>
    </source>
</evidence>
<evidence type="ECO:0000256" key="7">
    <source>
        <dbReference type="ARBA" id="ARBA00022927"/>
    </source>
</evidence>
<feature type="repeat" description="WD" evidence="11">
    <location>
        <begin position="217"/>
        <end position="262"/>
    </location>
</feature>
<dbReference type="Gene3D" id="2.130.10.10">
    <property type="entry name" value="YVTN repeat-like/Quinoprotein amine dehydrogenase"/>
    <property type="match status" value="1"/>
</dbReference>
<evidence type="ECO:0000256" key="8">
    <source>
        <dbReference type="ARBA" id="ARBA00023010"/>
    </source>
</evidence>
<dbReference type="Proteomes" id="UP001165082">
    <property type="component" value="Unassembled WGS sequence"/>
</dbReference>
<comment type="similarity">
    <text evidence="2">Belongs to the WD repeat SEC13 family.</text>
</comment>
<dbReference type="GO" id="GO:0031080">
    <property type="term" value="C:nuclear pore outer ring"/>
    <property type="evidence" value="ECO:0007669"/>
    <property type="project" value="TreeGrafter"/>
</dbReference>
<dbReference type="GO" id="GO:0030127">
    <property type="term" value="C:COPII vesicle coat"/>
    <property type="evidence" value="ECO:0007669"/>
    <property type="project" value="TreeGrafter"/>
</dbReference>
<dbReference type="GO" id="GO:0006606">
    <property type="term" value="P:protein import into nucleus"/>
    <property type="evidence" value="ECO:0007669"/>
    <property type="project" value="TreeGrafter"/>
</dbReference>
<keyword evidence="9" id="KW-0906">Nuclear pore complex</keyword>
<name>A0A9W7AFV4_9STRA</name>
<dbReference type="PROSITE" id="PS50082">
    <property type="entry name" value="WD_REPEATS_2"/>
    <property type="match status" value="1"/>
</dbReference>
<dbReference type="GO" id="GO:0051028">
    <property type="term" value="P:mRNA transport"/>
    <property type="evidence" value="ECO:0007669"/>
    <property type="project" value="UniProtKB-KW"/>
</dbReference>
<reference evidence="12" key="1">
    <citation type="submission" date="2022-07" db="EMBL/GenBank/DDBJ databases">
        <title>Genome analysis of Parmales, a sister group of diatoms, reveals the evolutionary specialization of diatoms from phago-mixotrophs to photoautotrophs.</title>
        <authorList>
            <person name="Ban H."/>
            <person name="Sato S."/>
            <person name="Yoshikawa S."/>
            <person name="Kazumasa Y."/>
            <person name="Nakamura Y."/>
            <person name="Ichinomiya M."/>
            <person name="Saitoh K."/>
            <person name="Sato N."/>
            <person name="Blanc-Mathieu R."/>
            <person name="Endo H."/>
            <person name="Kuwata A."/>
            <person name="Ogata H."/>
        </authorList>
    </citation>
    <scope>NUCLEOTIDE SEQUENCE</scope>
</reference>
<keyword evidence="10" id="KW-0539">Nucleus</keyword>
<protein>
    <recommendedName>
        <fullName evidence="14">Protein transport protein SEC13</fullName>
    </recommendedName>
</protein>
<sequence length="323" mass="34706">MASMVQQQQNIQGGAPVGPLVIDTQHEDMIHDSQLNYYGTTLATASSDRTIKVYEVGATYQHTGTITGHQGPVWEVAWSHPKFGTLLASCSFDGTAMIHRESPARNWTKIHHYQTTSSTSSSVNSVSFSPHEMGLNLACASSNGEVAVLTHMADDTWNTTTFNDNGLGTNSLSWAPYTGGESPVLRLVTGGCDNRIRFWEQNQTSGAWEEKGTLGGGTGHSDWVRDVAWAPATTPGVDTVASCGEDGLVLIWTRRNGETAWNPVQLHSFGSPVWRVSWSVTGNILAVSSGDSDVSLWKAALDGSWVRCIDVTDTDTGVTAGES</sequence>
<comment type="caution">
    <text evidence="12">The sequence shown here is derived from an EMBL/GenBank/DDBJ whole genome shotgun (WGS) entry which is preliminary data.</text>
</comment>
<evidence type="ECO:0000313" key="13">
    <source>
        <dbReference type="Proteomes" id="UP001165082"/>
    </source>
</evidence>
<evidence type="ECO:0000256" key="5">
    <source>
        <dbReference type="ARBA" id="ARBA00022737"/>
    </source>
</evidence>
<evidence type="ECO:0000256" key="2">
    <source>
        <dbReference type="ARBA" id="ARBA00010102"/>
    </source>
</evidence>
<evidence type="ECO:0000256" key="9">
    <source>
        <dbReference type="ARBA" id="ARBA00023132"/>
    </source>
</evidence>
<keyword evidence="3" id="KW-0813">Transport</keyword>
<evidence type="ECO:0000256" key="10">
    <source>
        <dbReference type="ARBA" id="ARBA00023242"/>
    </source>
</evidence>
<comment type="subcellular location">
    <subcellularLocation>
        <location evidence="1">Nucleus</location>
        <location evidence="1">Nuclear pore complex</location>
    </subcellularLocation>
</comment>
<proteinExistence type="inferred from homology"/>
<accession>A0A9W7AFV4</accession>
<evidence type="ECO:0000256" key="1">
    <source>
        <dbReference type="ARBA" id="ARBA00004567"/>
    </source>
</evidence>
<evidence type="ECO:0000256" key="4">
    <source>
        <dbReference type="ARBA" id="ARBA00022574"/>
    </source>
</evidence>
<dbReference type="EMBL" id="BRXZ01001383">
    <property type="protein sequence ID" value="GMH69841.1"/>
    <property type="molecule type" value="Genomic_DNA"/>
</dbReference>
<dbReference type="InterPro" id="IPR037363">
    <property type="entry name" value="Sec13/Seh1_fam"/>
</dbReference>
<gene>
    <name evidence="12" type="ORF">TrRE_jg1516</name>
</gene>
<dbReference type="PANTHER" id="PTHR11024:SF2">
    <property type="entry name" value="PROTEIN SEC13 HOMOLOG"/>
    <property type="match status" value="1"/>
</dbReference>
<evidence type="ECO:0000313" key="12">
    <source>
        <dbReference type="EMBL" id="GMH69841.1"/>
    </source>
</evidence>